<protein>
    <submittedName>
        <fullName evidence="2">Uncharacterized protein</fullName>
    </submittedName>
</protein>
<dbReference type="Proteomes" id="UP000186922">
    <property type="component" value="Unassembled WGS sequence"/>
</dbReference>
<organism evidence="2 3">
    <name type="scientific">Ramazzottius varieornatus</name>
    <name type="common">Water bear</name>
    <name type="synonym">Tardigrade</name>
    <dbReference type="NCBI Taxonomy" id="947166"/>
    <lineage>
        <taxon>Eukaryota</taxon>
        <taxon>Metazoa</taxon>
        <taxon>Ecdysozoa</taxon>
        <taxon>Tardigrada</taxon>
        <taxon>Eutardigrada</taxon>
        <taxon>Parachela</taxon>
        <taxon>Hypsibioidea</taxon>
        <taxon>Ramazzottiidae</taxon>
        <taxon>Ramazzottius</taxon>
    </lineage>
</organism>
<keyword evidence="3" id="KW-1185">Reference proteome</keyword>
<evidence type="ECO:0000313" key="2">
    <source>
        <dbReference type="EMBL" id="GAU96067.1"/>
    </source>
</evidence>
<dbReference type="EMBL" id="BDGG01000003">
    <property type="protein sequence ID" value="GAU96067.1"/>
    <property type="molecule type" value="Genomic_DNA"/>
</dbReference>
<evidence type="ECO:0000313" key="3">
    <source>
        <dbReference type="Proteomes" id="UP000186922"/>
    </source>
</evidence>
<evidence type="ECO:0000256" key="1">
    <source>
        <dbReference type="SAM" id="MobiDB-lite"/>
    </source>
</evidence>
<proteinExistence type="predicted"/>
<reference evidence="2 3" key="1">
    <citation type="journal article" date="2016" name="Nat. Commun.">
        <title>Extremotolerant tardigrade genome and improved radiotolerance of human cultured cells by tardigrade-unique protein.</title>
        <authorList>
            <person name="Hashimoto T."/>
            <person name="Horikawa D.D."/>
            <person name="Saito Y."/>
            <person name="Kuwahara H."/>
            <person name="Kozuka-Hata H."/>
            <person name="Shin-I T."/>
            <person name="Minakuchi Y."/>
            <person name="Ohishi K."/>
            <person name="Motoyama A."/>
            <person name="Aizu T."/>
            <person name="Enomoto A."/>
            <person name="Kondo K."/>
            <person name="Tanaka S."/>
            <person name="Hara Y."/>
            <person name="Koshikawa S."/>
            <person name="Sagara H."/>
            <person name="Miura T."/>
            <person name="Yokobori S."/>
            <person name="Miyagawa K."/>
            <person name="Suzuki Y."/>
            <person name="Kubo T."/>
            <person name="Oyama M."/>
            <person name="Kohara Y."/>
            <person name="Fujiyama A."/>
            <person name="Arakawa K."/>
            <person name="Katayama T."/>
            <person name="Toyoda A."/>
            <person name="Kunieda T."/>
        </authorList>
    </citation>
    <scope>NUCLEOTIDE SEQUENCE [LARGE SCALE GENOMIC DNA]</scope>
    <source>
        <strain evidence="2 3">YOKOZUNA-1</strain>
    </source>
</reference>
<name>A0A1D1V8Q7_RAMVA</name>
<gene>
    <name evidence="2" type="primary">RvY_07563</name>
    <name evidence="2" type="synonym">RvY_07563.2</name>
    <name evidence="2" type="ORF">RvY_07563-2</name>
</gene>
<dbReference type="AlphaFoldDB" id="A0A1D1V8Q7"/>
<comment type="caution">
    <text evidence="2">The sequence shown here is derived from an EMBL/GenBank/DDBJ whole genome shotgun (WGS) entry which is preliminary data.</text>
</comment>
<accession>A0A1D1V8Q7</accession>
<sequence length="96" mass="11223">MICTTRKTSLKLPSASTHSEQSCRKPTRTCQLSGRHPSEDPSRNKFQRPIAIFTVNVVIDFVERFRLHMFSKVQCFHSFTFCTMDICFKSWCRPAF</sequence>
<feature type="region of interest" description="Disordered" evidence="1">
    <location>
        <begin position="1"/>
        <end position="43"/>
    </location>
</feature>